<organism evidence="8 9">
    <name type="scientific">Prorocentrum cordatum</name>
    <dbReference type="NCBI Taxonomy" id="2364126"/>
    <lineage>
        <taxon>Eukaryota</taxon>
        <taxon>Sar</taxon>
        <taxon>Alveolata</taxon>
        <taxon>Dinophyceae</taxon>
        <taxon>Prorocentrales</taxon>
        <taxon>Prorocentraceae</taxon>
        <taxon>Prorocentrum</taxon>
    </lineage>
</organism>
<keyword evidence="2" id="KW-0808">Transferase</keyword>
<keyword evidence="3" id="KW-0479">Metal-binding</keyword>
<dbReference type="Proteomes" id="UP001189429">
    <property type="component" value="Unassembled WGS sequence"/>
</dbReference>
<dbReference type="PRINTS" id="PR00476">
    <property type="entry name" value="PHFRCTKINASE"/>
</dbReference>
<proteinExistence type="predicted"/>
<dbReference type="SUPFAM" id="SSF53784">
    <property type="entry name" value="Phosphofructokinase"/>
    <property type="match status" value="2"/>
</dbReference>
<dbReference type="InterPro" id="IPR050929">
    <property type="entry name" value="PFKA"/>
</dbReference>
<feature type="region of interest" description="Disordered" evidence="6">
    <location>
        <begin position="1064"/>
        <end position="1088"/>
    </location>
</feature>
<dbReference type="PANTHER" id="PTHR45770">
    <property type="entry name" value="ATP-DEPENDENT 6-PHOSPHOFRUCTOKINASE 1"/>
    <property type="match status" value="1"/>
</dbReference>
<evidence type="ECO:0000256" key="4">
    <source>
        <dbReference type="ARBA" id="ARBA00022777"/>
    </source>
</evidence>
<dbReference type="CDD" id="cd22961">
    <property type="entry name" value="DD_TEX55-like"/>
    <property type="match status" value="1"/>
</dbReference>
<gene>
    <name evidence="8" type="ORF">PCOR1329_LOCUS10519</name>
</gene>
<dbReference type="InterPro" id="IPR000023">
    <property type="entry name" value="Phosphofructokinase_dom"/>
</dbReference>
<evidence type="ECO:0000256" key="1">
    <source>
        <dbReference type="ARBA" id="ARBA00001946"/>
    </source>
</evidence>
<protein>
    <recommendedName>
        <fullName evidence="7">Phosphofructokinase domain-containing protein</fullName>
    </recommendedName>
</protein>
<dbReference type="Pfam" id="PF00365">
    <property type="entry name" value="PFK"/>
    <property type="match status" value="2"/>
</dbReference>
<evidence type="ECO:0000256" key="2">
    <source>
        <dbReference type="ARBA" id="ARBA00022679"/>
    </source>
</evidence>
<feature type="non-terminal residue" evidence="8">
    <location>
        <position position="1"/>
    </location>
</feature>
<evidence type="ECO:0000259" key="7">
    <source>
        <dbReference type="Pfam" id="PF00365"/>
    </source>
</evidence>
<keyword evidence="4" id="KW-0418">Kinase</keyword>
<keyword evidence="5" id="KW-0460">Magnesium</keyword>
<dbReference type="EMBL" id="CAUYUJ010002986">
    <property type="protein sequence ID" value="CAK0803280.1"/>
    <property type="molecule type" value="Genomic_DNA"/>
</dbReference>
<dbReference type="InterPro" id="IPR022953">
    <property type="entry name" value="ATP_PFK"/>
</dbReference>
<feature type="region of interest" description="Disordered" evidence="6">
    <location>
        <begin position="1103"/>
        <end position="1122"/>
    </location>
</feature>
<dbReference type="NCBIfam" id="NF005301">
    <property type="entry name" value="PRK06830.1"/>
    <property type="match status" value="2"/>
</dbReference>
<feature type="domain" description="Phosphofructokinase" evidence="7">
    <location>
        <begin position="256"/>
        <end position="554"/>
    </location>
</feature>
<name>A0ABN9QBK1_9DINO</name>
<comment type="caution">
    <text evidence="8">The sequence shown here is derived from an EMBL/GenBank/DDBJ whole genome shotgun (WGS) entry which is preliminary data.</text>
</comment>
<evidence type="ECO:0000256" key="6">
    <source>
        <dbReference type="SAM" id="MobiDB-lite"/>
    </source>
</evidence>
<dbReference type="Gene3D" id="3.40.50.460">
    <property type="entry name" value="Phosphofructokinase domain"/>
    <property type="match status" value="1"/>
</dbReference>
<reference evidence="8" key="1">
    <citation type="submission" date="2023-10" db="EMBL/GenBank/DDBJ databases">
        <authorList>
            <person name="Chen Y."/>
            <person name="Shah S."/>
            <person name="Dougan E. K."/>
            <person name="Thang M."/>
            <person name="Chan C."/>
        </authorList>
    </citation>
    <scope>NUCLEOTIDE SEQUENCE [LARGE SCALE GENOMIC DNA]</scope>
</reference>
<evidence type="ECO:0000256" key="3">
    <source>
        <dbReference type="ARBA" id="ARBA00022723"/>
    </source>
</evidence>
<accession>A0ABN9QBK1</accession>
<dbReference type="InterPro" id="IPR035966">
    <property type="entry name" value="PKF_sf"/>
</dbReference>
<dbReference type="Gene3D" id="3.40.50.450">
    <property type="match status" value="2"/>
</dbReference>
<keyword evidence="9" id="KW-1185">Reference proteome</keyword>
<evidence type="ECO:0000256" key="5">
    <source>
        <dbReference type="ARBA" id="ARBA00022842"/>
    </source>
</evidence>
<evidence type="ECO:0000313" key="8">
    <source>
        <dbReference type="EMBL" id="CAK0803280.1"/>
    </source>
</evidence>
<comment type="cofactor">
    <cofactor evidence="1">
        <name>Mg(2+)</name>
        <dbReference type="ChEBI" id="CHEBI:18420"/>
    </cofactor>
</comment>
<feature type="domain" description="Phosphofructokinase" evidence="7">
    <location>
        <begin position="715"/>
        <end position="1012"/>
    </location>
</feature>
<sequence>ASPFRVDVYAPLGGARLTLKPKDERYSVVLGTGSNGTEMSMDLLVREVEKGKDAEDGPSTSEAKQRVKQKAVSDTHSYMEEHGLVPFVQNLMASVLAEKPADPFAYMEHQLRGRQSVVTPTAPLAAPPTSVKDSRQKTKAKVKVMQEIMVPCARNFKEPAFVTMDFEGREVMKRPLVTADLMKDGTQARRLVLHNLRENFPFRNVQTPLAEILSNFERDDCFSTPAISYSASGFFQFVRAGPREKLHFDPAGVVATIVTCGGLCPGLNAVIREIVMMLTQYGAKKIWGIKGGFKGVVCPESWIELTPDLVQDIHNIGGTILVSDRGNPTEDEQSKYLIEMGVKAHFIIGGDGTHKGAYDMYEVLKTKGHECAVVGVPKTIDNDIPMLDRTFGFDTACTEAEKAIDAAYVEATCNANCLGLVKLMGRSCGFIVQNACLAARRVDLVLLPEMEISLEKVLLYLLELMQTKGYAVVVVAEGCGDTLIKSSGEKDAGGNVKLADVGPWLKKKVEERFKQVKLPLSIKYIDPTYMIRAVSANANDSVYCATLANDAVHAAMAGFTGVTVAQIHQHFVLLPMQCVTKQRLKRVDVRGKWFMELMATTKQPDVAPDGYVPPEPGPEEVDKLTDVIQLVDPLSCLPPDCEVRRLELEHLGAQYGLKEHPSPLGAKIKTAGDVGFHDAESWVTQSLGHERVSLQMLRAGPRRTLHFVPEEVAATIVTCGGLCPGLNDVIRELVMSLYTYGVKKVYGIKGGYKGVVNPQCWVTLTPESVQDIHYHGGSILVSDRGNPPHIEMAKMLRRKGVRQHFVLGGDGTQKGAMQTYEQMQNIGWECSVIGIPKTIDNDINLLDRSFGFDTALSEAEKAIDVAYVEATCNANCIGLVKLMGRHCGYLTMLSSTAARHVDICLLPEMDISIDKVLDYCVTLINTQGYAVMVVAEGCGDTMLQGDDETDAGGNKKIADVGPWLKDQIGSHFKEVRMPITVKYVDPTYMVRAVPANANDSIYCAALAQAAVHGAMAGYTGVTVGKVDSSLVYLPIKMLTSLPSRTVDVKGGVFERLIATTGQPHFGELGQTKAKPMDPSKDLTGTRTQGQQWGIGIGECIDPQSPIDRRHGSDSPTPQRNVRTHYRGPIADLSAMYRRFQGDVSSPMSVPPVVAPRGREALTSEAQRRKRYRSRYLRPFSSFWGLLGCPRHHRWIRLEILVRTRPGRCPGSSGIGTFWSPQEALPPGSLQMPFACQIQLSPSSMATGIW</sequence>
<evidence type="ECO:0000313" key="9">
    <source>
        <dbReference type="Proteomes" id="UP001189429"/>
    </source>
</evidence>